<dbReference type="SUPFAM" id="SSF49401">
    <property type="entry name" value="Bacterial adhesins"/>
    <property type="match status" value="1"/>
</dbReference>
<evidence type="ECO:0000256" key="5">
    <source>
        <dbReference type="SAM" id="SignalP"/>
    </source>
</evidence>
<dbReference type="GO" id="GO:0009289">
    <property type="term" value="C:pilus"/>
    <property type="evidence" value="ECO:0007669"/>
    <property type="project" value="UniProtKB-SubCell"/>
</dbReference>
<dbReference type="InterPro" id="IPR008966">
    <property type="entry name" value="Adhesion_dom_sf"/>
</dbReference>
<keyword evidence="4" id="KW-0281">Fimbrium</keyword>
<proteinExistence type="inferred from homology"/>
<keyword evidence="8" id="KW-1185">Reference proteome</keyword>
<feature type="signal peptide" evidence="5">
    <location>
        <begin position="1"/>
        <end position="25"/>
    </location>
</feature>
<evidence type="ECO:0000313" key="8">
    <source>
        <dbReference type="Proteomes" id="UP000583387"/>
    </source>
</evidence>
<comment type="subcellular location">
    <subcellularLocation>
        <location evidence="1">Fimbrium</location>
    </subcellularLocation>
</comment>
<dbReference type="RefSeq" id="WP_187673886.1">
    <property type="nucleotide sequence ID" value="NZ_CAJFCI010000099.1"/>
</dbReference>
<dbReference type="InterPro" id="IPR050263">
    <property type="entry name" value="Bact_Fimbrial_Adh_Pro"/>
</dbReference>
<evidence type="ECO:0000259" key="6">
    <source>
        <dbReference type="Pfam" id="PF00419"/>
    </source>
</evidence>
<feature type="chain" id="PRO_5030842533" description="Fimbrial-type adhesion domain-containing protein" evidence="5">
    <location>
        <begin position="26"/>
        <end position="182"/>
    </location>
</feature>
<dbReference type="Gene3D" id="2.60.40.1090">
    <property type="entry name" value="Fimbrial-type adhesion domain"/>
    <property type="match status" value="1"/>
</dbReference>
<feature type="domain" description="Fimbrial-type adhesion" evidence="6">
    <location>
        <begin position="30"/>
        <end position="182"/>
    </location>
</feature>
<evidence type="ECO:0000313" key="7">
    <source>
        <dbReference type="EMBL" id="CAD5110576.1"/>
    </source>
</evidence>
<evidence type="ECO:0000256" key="1">
    <source>
        <dbReference type="ARBA" id="ARBA00004561"/>
    </source>
</evidence>
<dbReference type="AlphaFoldDB" id="A0A7U7IBR0"/>
<reference evidence="7 8" key="1">
    <citation type="submission" date="2020-08" db="EMBL/GenBank/DDBJ databases">
        <authorList>
            <person name="Criscuolo A."/>
        </authorList>
    </citation>
    <scope>NUCLEOTIDE SEQUENCE [LARGE SCALE GENOMIC DNA]</scope>
    <source>
        <strain evidence="7">CIP111764</strain>
    </source>
</reference>
<dbReference type="Proteomes" id="UP000583387">
    <property type="component" value="Unassembled WGS sequence"/>
</dbReference>
<gene>
    <name evidence="7" type="ORF">PSEWESI4_04899</name>
</gene>
<accession>A0A7U7IBR0</accession>
<protein>
    <recommendedName>
        <fullName evidence="6">Fimbrial-type adhesion domain-containing protein</fullName>
    </recommendedName>
</protein>
<name>A0A7U7IBR0_9GAMM</name>
<organism evidence="7 8">
    <name type="scientific">Zestomonas carbonaria</name>
    <dbReference type="NCBI Taxonomy" id="2762745"/>
    <lineage>
        <taxon>Bacteria</taxon>
        <taxon>Pseudomonadati</taxon>
        <taxon>Pseudomonadota</taxon>
        <taxon>Gammaproteobacteria</taxon>
        <taxon>Pseudomonadales</taxon>
        <taxon>Pseudomonadaceae</taxon>
        <taxon>Zestomonas</taxon>
    </lineage>
</organism>
<dbReference type="EMBL" id="CAJFCI010000099">
    <property type="protein sequence ID" value="CAD5110576.1"/>
    <property type="molecule type" value="Genomic_DNA"/>
</dbReference>
<evidence type="ECO:0000256" key="4">
    <source>
        <dbReference type="ARBA" id="ARBA00023263"/>
    </source>
</evidence>
<dbReference type="Pfam" id="PF00419">
    <property type="entry name" value="Fimbrial"/>
    <property type="match status" value="1"/>
</dbReference>
<dbReference type="GO" id="GO:0043709">
    <property type="term" value="P:cell adhesion involved in single-species biofilm formation"/>
    <property type="evidence" value="ECO:0007669"/>
    <property type="project" value="TreeGrafter"/>
</dbReference>
<evidence type="ECO:0000256" key="2">
    <source>
        <dbReference type="ARBA" id="ARBA00006671"/>
    </source>
</evidence>
<comment type="caution">
    <text evidence="7">The sequence shown here is derived from an EMBL/GenBank/DDBJ whole genome shotgun (WGS) entry which is preliminary data.</text>
</comment>
<evidence type="ECO:0000256" key="3">
    <source>
        <dbReference type="ARBA" id="ARBA00022729"/>
    </source>
</evidence>
<dbReference type="InterPro" id="IPR000259">
    <property type="entry name" value="Adhesion_dom_fimbrial"/>
</dbReference>
<keyword evidence="3 5" id="KW-0732">Signal</keyword>
<comment type="similarity">
    <text evidence="2">Belongs to the fimbrial protein family.</text>
</comment>
<dbReference type="InterPro" id="IPR036937">
    <property type="entry name" value="Adhesion_dom_fimbrial_sf"/>
</dbReference>
<sequence>MSKLISTTVAVAALTGALLSTNSHAAEGSITFSGTVVASTCTADVNGQGPDGNVRLETVSWDALQNVGDTAGDTPFSITLAGCNFGEDGDLTIRPKFEQTNVSQLTGNLQNVSGGMGTTDVEIQILNNDQQPIDLRTNANNNPILTDESVVFDYYGRYIRAADGGEVFGDVGSVLMFSVEYQ</sequence>
<dbReference type="PANTHER" id="PTHR33420:SF3">
    <property type="entry name" value="FIMBRIAL SUBUNIT ELFA"/>
    <property type="match status" value="1"/>
</dbReference>
<dbReference type="PANTHER" id="PTHR33420">
    <property type="entry name" value="FIMBRIAL SUBUNIT ELFA-RELATED"/>
    <property type="match status" value="1"/>
</dbReference>